<feature type="compositionally biased region" description="Basic and acidic residues" evidence="1">
    <location>
        <begin position="401"/>
        <end position="411"/>
    </location>
</feature>
<feature type="compositionally biased region" description="Low complexity" evidence="1">
    <location>
        <begin position="255"/>
        <end position="268"/>
    </location>
</feature>
<name>A0AAD6U5H9_9AGAR</name>
<evidence type="ECO:0000313" key="3">
    <source>
        <dbReference type="Proteomes" id="UP001222325"/>
    </source>
</evidence>
<feature type="compositionally biased region" description="Polar residues" evidence="1">
    <location>
        <begin position="588"/>
        <end position="598"/>
    </location>
</feature>
<feature type="compositionally biased region" description="Basic residues" evidence="1">
    <location>
        <begin position="822"/>
        <end position="831"/>
    </location>
</feature>
<dbReference type="AlphaFoldDB" id="A0AAD6U5H9"/>
<feature type="region of interest" description="Disordered" evidence="1">
    <location>
        <begin position="255"/>
        <end position="421"/>
    </location>
</feature>
<feature type="compositionally biased region" description="Acidic residues" evidence="1">
    <location>
        <begin position="329"/>
        <end position="357"/>
    </location>
</feature>
<dbReference type="Proteomes" id="UP001222325">
    <property type="component" value="Unassembled WGS sequence"/>
</dbReference>
<feature type="compositionally biased region" description="Acidic residues" evidence="1">
    <location>
        <begin position="493"/>
        <end position="512"/>
    </location>
</feature>
<feature type="region of interest" description="Disordered" evidence="1">
    <location>
        <begin position="477"/>
        <end position="515"/>
    </location>
</feature>
<feature type="region of interest" description="Disordered" evidence="1">
    <location>
        <begin position="696"/>
        <end position="738"/>
    </location>
</feature>
<feature type="compositionally biased region" description="Polar residues" evidence="1">
    <location>
        <begin position="477"/>
        <end position="488"/>
    </location>
</feature>
<proteinExistence type="predicted"/>
<feature type="region of interest" description="Disordered" evidence="1">
    <location>
        <begin position="750"/>
        <end position="854"/>
    </location>
</feature>
<feature type="region of interest" description="Disordered" evidence="1">
    <location>
        <begin position="105"/>
        <end position="232"/>
    </location>
</feature>
<feature type="compositionally biased region" description="Polar residues" evidence="1">
    <location>
        <begin position="131"/>
        <end position="143"/>
    </location>
</feature>
<evidence type="ECO:0000256" key="1">
    <source>
        <dbReference type="SAM" id="MobiDB-lite"/>
    </source>
</evidence>
<sequence length="854" mass="93567">MSQFLLSPRPKQQTPAMPPSHPHTVGAAANPLARYEDEDNDICPVCDGECTCANKPRPVHTPSTSNASPSSIPPSLIASSSTAPPAPVQKFPSLKIRLTIPPSMLGKKQASFDPKTAGPTTSASAVDGGPFTQSHRAVSSQYATVPKKKGRPLKPIPSPRHLGIKSSHDAISFYRPSQAPRKRKPTAPKKTGIPRIPAKLKGKATIVKKSSAPKRKRVESSESSSELSDVENRFHFNNNDDARSVQFPTFVSASALSSTSESDVVSLSGFDTDSSMEAEEENFIVSEESRAEKLRVRRELLGEDGQKRRNPHNNWVIRPRKRSVGLSDAEMDIDSDATEDGDDEEEQEAEEDDDEVDGIPVGSGYIGVATGWSEPEDDHESSFDADLFFANLTDSDEDDERSYPPDEHDERADDGDQSDLDNMSVVDATLAGLILRRDLEHLPFELTEGWDGQVIFSNGLGEGRGLLDVDFEVNSSLVDTSSPSQDSENMGMETDEDAEFDGGGDTTDEELVGDDHLPNERAMRLFNLPFSVSSINPMSTMSPSVSPAPRNRRPLGLQFHQDSPKPADILSGRVFLEDSDNPDEFEDNVNTQSVSSRGNGPRTGHFIPGDTVRAVIDDTHTSVPSPHPRIRGRGRGKSASYLGRTSPRHSHPSRRLSLPPLSQPSFHLLSSSELTTSPELPAHTIDLDDVLDTAFLDSEPSDEPLSSSPTDQSRKHLNLSRWGWGSDTPGSTADFGNVMKSSPLSSMLWQDKDVASSSRHTLPDVPSCPRDGDRTPTNFMAHAQMPPEKEIPTKSRKESRRERKVKQKNMGLGYDRPPHQQHYFRQHHPNLKGRSSGSSQRSHFFNNSPPATNL</sequence>
<keyword evidence="3" id="KW-1185">Reference proteome</keyword>
<feature type="compositionally biased region" description="Basic and acidic residues" evidence="1">
    <location>
        <begin position="787"/>
        <end position="801"/>
    </location>
</feature>
<comment type="caution">
    <text evidence="2">The sequence shown here is derived from an EMBL/GenBank/DDBJ whole genome shotgun (WGS) entry which is preliminary data.</text>
</comment>
<feature type="compositionally biased region" description="Polar residues" evidence="1">
    <location>
        <begin position="833"/>
        <end position="854"/>
    </location>
</feature>
<organism evidence="2 3">
    <name type="scientific">Mycena belliarum</name>
    <dbReference type="NCBI Taxonomy" id="1033014"/>
    <lineage>
        <taxon>Eukaryota</taxon>
        <taxon>Fungi</taxon>
        <taxon>Dikarya</taxon>
        <taxon>Basidiomycota</taxon>
        <taxon>Agaricomycotina</taxon>
        <taxon>Agaricomycetes</taxon>
        <taxon>Agaricomycetidae</taxon>
        <taxon>Agaricales</taxon>
        <taxon>Marasmiineae</taxon>
        <taxon>Mycenaceae</taxon>
        <taxon>Mycena</taxon>
    </lineage>
</organism>
<protein>
    <submittedName>
        <fullName evidence="2">Uncharacterized protein</fullName>
    </submittedName>
</protein>
<evidence type="ECO:0000313" key="2">
    <source>
        <dbReference type="EMBL" id="KAJ7089652.1"/>
    </source>
</evidence>
<accession>A0AAD6U5H9</accession>
<feature type="compositionally biased region" description="Low complexity" evidence="1">
    <location>
        <begin position="61"/>
        <end position="83"/>
    </location>
</feature>
<gene>
    <name evidence="2" type="ORF">B0H15DRAFT_838612</name>
</gene>
<feature type="region of interest" description="Disordered" evidence="1">
    <location>
        <begin position="54"/>
        <end position="92"/>
    </location>
</feature>
<feature type="compositionally biased region" description="Basic and acidic residues" evidence="1">
    <location>
        <begin position="287"/>
        <end position="307"/>
    </location>
</feature>
<reference evidence="2" key="1">
    <citation type="submission" date="2023-03" db="EMBL/GenBank/DDBJ databases">
        <title>Massive genome expansion in bonnet fungi (Mycena s.s.) driven by repeated elements and novel gene families across ecological guilds.</title>
        <authorList>
            <consortium name="Lawrence Berkeley National Laboratory"/>
            <person name="Harder C.B."/>
            <person name="Miyauchi S."/>
            <person name="Viragh M."/>
            <person name="Kuo A."/>
            <person name="Thoen E."/>
            <person name="Andreopoulos B."/>
            <person name="Lu D."/>
            <person name="Skrede I."/>
            <person name="Drula E."/>
            <person name="Henrissat B."/>
            <person name="Morin E."/>
            <person name="Kohler A."/>
            <person name="Barry K."/>
            <person name="LaButti K."/>
            <person name="Morin E."/>
            <person name="Salamov A."/>
            <person name="Lipzen A."/>
            <person name="Mereny Z."/>
            <person name="Hegedus B."/>
            <person name="Baldrian P."/>
            <person name="Stursova M."/>
            <person name="Weitz H."/>
            <person name="Taylor A."/>
            <person name="Grigoriev I.V."/>
            <person name="Nagy L.G."/>
            <person name="Martin F."/>
            <person name="Kauserud H."/>
        </authorList>
    </citation>
    <scope>NUCLEOTIDE SEQUENCE</scope>
    <source>
        <strain evidence="2">CBHHK173m</strain>
    </source>
</reference>
<dbReference type="EMBL" id="JARJCN010000023">
    <property type="protein sequence ID" value="KAJ7089652.1"/>
    <property type="molecule type" value="Genomic_DNA"/>
</dbReference>
<feature type="compositionally biased region" description="Polar residues" evidence="1">
    <location>
        <begin position="1"/>
        <end position="15"/>
    </location>
</feature>
<feature type="compositionally biased region" description="Low complexity" evidence="1">
    <location>
        <begin position="655"/>
        <end position="664"/>
    </location>
</feature>
<feature type="region of interest" description="Disordered" evidence="1">
    <location>
        <begin position="585"/>
        <end position="664"/>
    </location>
</feature>
<feature type="region of interest" description="Disordered" evidence="1">
    <location>
        <begin position="1"/>
        <end position="33"/>
    </location>
</feature>